<dbReference type="InterPro" id="IPR052905">
    <property type="entry name" value="LD-transpeptidase_YkuD-like"/>
</dbReference>
<dbReference type="Pfam" id="PF20142">
    <property type="entry name" value="Scaffold"/>
    <property type="match status" value="1"/>
</dbReference>
<proteinExistence type="inferred from homology"/>
<dbReference type="PANTHER" id="PTHR41533">
    <property type="entry name" value="L,D-TRANSPEPTIDASE HI_1667-RELATED"/>
    <property type="match status" value="1"/>
</dbReference>
<feature type="domain" description="L,D-TPase catalytic" evidence="9">
    <location>
        <begin position="280"/>
        <end position="445"/>
    </location>
</feature>
<accession>A0A8I1GJ24</accession>
<reference evidence="11 12" key="1">
    <citation type="submission" date="2020-12" db="EMBL/GenBank/DDBJ databases">
        <title>Revised draft genomes of Rhodomicrobium vannielii ATCC 17100 and Rhodomicrobium udaipurense JA643.</title>
        <authorList>
            <person name="Conners E.M."/>
            <person name="Davenport E.J."/>
            <person name="Bose A."/>
        </authorList>
    </citation>
    <scope>NUCLEOTIDE SEQUENCE [LARGE SCALE GENOMIC DNA]</scope>
    <source>
        <strain evidence="11 12">JA643</strain>
    </source>
</reference>
<dbReference type="AlphaFoldDB" id="A0A8I1GJ24"/>
<keyword evidence="4" id="KW-0133">Cell shape</keyword>
<dbReference type="Pfam" id="PF03734">
    <property type="entry name" value="YkuD"/>
    <property type="match status" value="1"/>
</dbReference>
<name>A0A8I1GJ24_9HYPH</name>
<dbReference type="InterPro" id="IPR038063">
    <property type="entry name" value="Transpep_catalytic_dom"/>
</dbReference>
<dbReference type="EMBL" id="JAEMUK010000081">
    <property type="protein sequence ID" value="MBJ7544835.1"/>
    <property type="molecule type" value="Genomic_DNA"/>
</dbReference>
<evidence type="ECO:0000313" key="12">
    <source>
        <dbReference type="Proteomes" id="UP000623250"/>
    </source>
</evidence>
<evidence type="ECO:0000256" key="8">
    <source>
        <dbReference type="SAM" id="SignalP"/>
    </source>
</evidence>
<protein>
    <submittedName>
        <fullName evidence="11">L,D-transpeptidase family protein</fullName>
    </submittedName>
</protein>
<feature type="compositionally biased region" description="Low complexity" evidence="7">
    <location>
        <begin position="54"/>
        <end position="67"/>
    </location>
</feature>
<feature type="region of interest" description="Disordered" evidence="7">
    <location>
        <begin position="23"/>
        <end position="69"/>
    </location>
</feature>
<evidence type="ECO:0000259" key="9">
    <source>
        <dbReference type="Pfam" id="PF03734"/>
    </source>
</evidence>
<dbReference type="InterPro" id="IPR045380">
    <property type="entry name" value="LD_TPept_scaffold_dom"/>
</dbReference>
<evidence type="ECO:0000256" key="1">
    <source>
        <dbReference type="ARBA" id="ARBA00004752"/>
    </source>
</evidence>
<comment type="caution">
    <text evidence="11">The sequence shown here is derived from an EMBL/GenBank/DDBJ whole genome shotgun (WGS) entry which is preliminary data.</text>
</comment>
<dbReference type="InterPro" id="IPR005490">
    <property type="entry name" value="LD_TPept_cat_dom"/>
</dbReference>
<evidence type="ECO:0000313" key="11">
    <source>
        <dbReference type="EMBL" id="MBJ7544835.1"/>
    </source>
</evidence>
<dbReference type="SUPFAM" id="SSF141523">
    <property type="entry name" value="L,D-transpeptidase catalytic domain-like"/>
    <property type="match status" value="1"/>
</dbReference>
<evidence type="ECO:0000256" key="5">
    <source>
        <dbReference type="ARBA" id="ARBA00022984"/>
    </source>
</evidence>
<evidence type="ECO:0000256" key="4">
    <source>
        <dbReference type="ARBA" id="ARBA00022960"/>
    </source>
</evidence>
<keyword evidence="3" id="KW-0808">Transferase</keyword>
<evidence type="ECO:0000256" key="7">
    <source>
        <dbReference type="SAM" id="MobiDB-lite"/>
    </source>
</evidence>
<evidence type="ECO:0000259" key="10">
    <source>
        <dbReference type="Pfam" id="PF20142"/>
    </source>
</evidence>
<dbReference type="GO" id="GO:0008360">
    <property type="term" value="P:regulation of cell shape"/>
    <property type="evidence" value="ECO:0007669"/>
    <property type="project" value="UniProtKB-KW"/>
</dbReference>
<keyword evidence="5" id="KW-0573">Peptidoglycan synthesis</keyword>
<keyword evidence="6" id="KW-0961">Cell wall biogenesis/degradation</keyword>
<evidence type="ECO:0000256" key="3">
    <source>
        <dbReference type="ARBA" id="ARBA00022679"/>
    </source>
</evidence>
<organism evidence="11 12">
    <name type="scientific">Rhodomicrobium udaipurense</name>
    <dbReference type="NCBI Taxonomy" id="1202716"/>
    <lineage>
        <taxon>Bacteria</taxon>
        <taxon>Pseudomonadati</taxon>
        <taxon>Pseudomonadota</taxon>
        <taxon>Alphaproteobacteria</taxon>
        <taxon>Hyphomicrobiales</taxon>
        <taxon>Hyphomicrobiaceae</taxon>
        <taxon>Rhodomicrobium</taxon>
    </lineage>
</organism>
<dbReference type="Gene3D" id="2.40.440.10">
    <property type="entry name" value="L,D-transpeptidase catalytic domain-like"/>
    <property type="match status" value="1"/>
</dbReference>
<evidence type="ECO:0000256" key="6">
    <source>
        <dbReference type="ARBA" id="ARBA00023316"/>
    </source>
</evidence>
<dbReference type="CDD" id="cd16913">
    <property type="entry name" value="YkuD_like"/>
    <property type="match status" value="1"/>
</dbReference>
<feature type="chain" id="PRO_5034274351" evidence="8">
    <location>
        <begin position="19"/>
        <end position="569"/>
    </location>
</feature>
<comment type="similarity">
    <text evidence="2">Belongs to the YkuD family.</text>
</comment>
<comment type="pathway">
    <text evidence="1">Cell wall biogenesis; peptidoglycan biosynthesis.</text>
</comment>
<gene>
    <name evidence="11" type="ORF">JDN41_14875</name>
</gene>
<dbReference type="GO" id="GO:0009252">
    <property type="term" value="P:peptidoglycan biosynthetic process"/>
    <property type="evidence" value="ECO:0007669"/>
    <property type="project" value="UniProtKB-UniPathway"/>
</dbReference>
<keyword evidence="12" id="KW-1185">Reference proteome</keyword>
<dbReference type="PANTHER" id="PTHR41533:SF2">
    <property type="entry name" value="BLR7131 PROTEIN"/>
    <property type="match status" value="1"/>
</dbReference>
<feature type="signal peptide" evidence="8">
    <location>
        <begin position="1"/>
        <end position="18"/>
    </location>
</feature>
<dbReference type="GO" id="GO:0004180">
    <property type="term" value="F:carboxypeptidase activity"/>
    <property type="evidence" value="ECO:0007669"/>
    <property type="project" value="UniProtKB-ARBA"/>
</dbReference>
<dbReference type="GO" id="GO:0016740">
    <property type="term" value="F:transferase activity"/>
    <property type="evidence" value="ECO:0007669"/>
    <property type="project" value="UniProtKB-KW"/>
</dbReference>
<keyword evidence="8" id="KW-0732">Signal</keyword>
<dbReference type="RefSeq" id="WP_037235512.1">
    <property type="nucleotide sequence ID" value="NZ_JAEMUK010000081.1"/>
</dbReference>
<evidence type="ECO:0000256" key="2">
    <source>
        <dbReference type="ARBA" id="ARBA00005992"/>
    </source>
</evidence>
<dbReference type="GO" id="GO:0071555">
    <property type="term" value="P:cell wall organization"/>
    <property type="evidence" value="ECO:0007669"/>
    <property type="project" value="UniProtKB-KW"/>
</dbReference>
<sequence length="569" mass="63889">MTGRAVFVLFVLSAMAFASPGFSQEQQTEPASPVEVALEGGSAASSEDAPTLRSPPSEGSPAVEAPAAPAPLTPQAEALRKALLALPAGADDEERNERAALLSFYETRRYAPLWFAASGVPTPKAGSLAAEIARAADYGLDPRDFAVPAGLDERAQTAATRVGDQKPEAIASDEIDISRALLKYGRFARGGRIANPSEHLSSYLDRRPQLLKPEAILDGVAATEEPDAYLRGLHPQHVQFERLRQKYLALRDKKKSAEAKRILANMEQWRWMPADLGDLYVWNNIPEFTQRVVKNGEVVRKERIVAGQLDKQTPVFTRTLKKITFKPTWIVPESIKVREILPSLQRGGGMMQEWQLELRDKDGRTVDWRRINWYRTDIRIFNVVQPNGAKSVMGKVKFSFPSQHTVFMHDAYPPDKWMFNKARRTYSHGCMRVQNPIGLAEILLKEDKGFEAAQVRDAVRTGGNDNEFDIERRIPIHMTYFTALVGDDGKLHTFPDVYGHERRITLALEGKWSQISRGKDHLAPVELQMVSEQRRSRYAEDDSADAPPRVWRNNASFRGGFLDSLFGRW</sequence>
<dbReference type="UniPathway" id="UPA00219"/>
<feature type="domain" description="L,D-transpeptidase scaffold" evidence="10">
    <location>
        <begin position="100"/>
        <end position="245"/>
    </location>
</feature>
<dbReference type="Proteomes" id="UP000623250">
    <property type="component" value="Unassembled WGS sequence"/>
</dbReference>